<dbReference type="RefSeq" id="WP_110171802.1">
    <property type="nucleotide sequence ID" value="NZ_CP015136.1"/>
</dbReference>
<dbReference type="OrthoDB" id="9803188at2"/>
<proteinExistence type="predicted"/>
<dbReference type="InterPro" id="IPR011010">
    <property type="entry name" value="DNA_brk_join_enz"/>
</dbReference>
<dbReference type="SUPFAM" id="SSF56349">
    <property type="entry name" value="DNA breaking-rejoining enzymes"/>
    <property type="match status" value="1"/>
</dbReference>
<organism evidence="3 4">
    <name type="scientific">Luteitalea pratensis</name>
    <dbReference type="NCBI Taxonomy" id="1855912"/>
    <lineage>
        <taxon>Bacteria</taxon>
        <taxon>Pseudomonadati</taxon>
        <taxon>Acidobacteriota</taxon>
        <taxon>Vicinamibacteria</taxon>
        <taxon>Vicinamibacterales</taxon>
        <taxon>Vicinamibacteraceae</taxon>
        <taxon>Luteitalea</taxon>
    </lineage>
</organism>
<accession>A0A143PPS9</accession>
<gene>
    <name evidence="3" type="ORF">LuPra_03356</name>
</gene>
<dbReference type="EMBL" id="CP015136">
    <property type="protein sequence ID" value="AMY10128.1"/>
    <property type="molecule type" value="Genomic_DNA"/>
</dbReference>
<feature type="domain" description="Tyr recombinase" evidence="2">
    <location>
        <begin position="27"/>
        <end position="74"/>
    </location>
</feature>
<dbReference type="GO" id="GO:0006310">
    <property type="term" value="P:DNA recombination"/>
    <property type="evidence" value="ECO:0007669"/>
    <property type="project" value="UniProtKB-KW"/>
</dbReference>
<dbReference type="GO" id="GO:0003677">
    <property type="term" value="F:DNA binding"/>
    <property type="evidence" value="ECO:0007669"/>
    <property type="project" value="InterPro"/>
</dbReference>
<keyword evidence="1" id="KW-0233">DNA recombination</keyword>
<reference evidence="4" key="2">
    <citation type="submission" date="2016-04" db="EMBL/GenBank/DDBJ databases">
        <title>First Complete Genome Sequence of a Subdivision 6 Acidobacterium.</title>
        <authorList>
            <person name="Huang S."/>
            <person name="Vieira S."/>
            <person name="Bunk B."/>
            <person name="Riedel T."/>
            <person name="Sproeer C."/>
            <person name="Overmann J."/>
        </authorList>
    </citation>
    <scope>NUCLEOTIDE SEQUENCE [LARGE SCALE GENOMIC DNA]</scope>
    <source>
        <strain evidence="4">DSM 100886 HEG_-6_39</strain>
    </source>
</reference>
<protein>
    <submittedName>
        <fullName evidence="3">Tyrosine recombinase XerC</fullName>
    </submittedName>
</protein>
<dbReference type="Proteomes" id="UP000076079">
    <property type="component" value="Chromosome"/>
</dbReference>
<evidence type="ECO:0000259" key="2">
    <source>
        <dbReference type="Pfam" id="PF00589"/>
    </source>
</evidence>
<dbReference type="InterPro" id="IPR002104">
    <property type="entry name" value="Integrase_catalytic"/>
</dbReference>
<keyword evidence="4" id="KW-1185">Reference proteome</keyword>
<evidence type="ECO:0000313" key="3">
    <source>
        <dbReference type="EMBL" id="AMY10128.1"/>
    </source>
</evidence>
<sequence length="144" mass="15756">MHRRNEGVPTAEGLAAEVRAEKLIGPGITDLHFHDLRREFASRLLDGGTPLTVISAYLGHASTTTTARYLAADFAARGDGIAGRGTGMVRRSGSHIGPIRTQRAMKVKSRKCLILKGLIWCRGAELNRRHNDFQTVKSGIPERI</sequence>
<name>A0A143PPS9_LUTPR</name>
<dbReference type="GO" id="GO:0015074">
    <property type="term" value="P:DNA integration"/>
    <property type="evidence" value="ECO:0007669"/>
    <property type="project" value="InterPro"/>
</dbReference>
<evidence type="ECO:0000256" key="1">
    <source>
        <dbReference type="ARBA" id="ARBA00023172"/>
    </source>
</evidence>
<evidence type="ECO:0000313" key="4">
    <source>
        <dbReference type="Proteomes" id="UP000076079"/>
    </source>
</evidence>
<dbReference type="InterPro" id="IPR013762">
    <property type="entry name" value="Integrase-like_cat_sf"/>
</dbReference>
<dbReference type="KEGG" id="abac:LuPra_03356"/>
<dbReference type="Gene3D" id="1.10.443.10">
    <property type="entry name" value="Intergrase catalytic core"/>
    <property type="match status" value="1"/>
</dbReference>
<dbReference type="AlphaFoldDB" id="A0A143PPS9"/>
<dbReference type="Pfam" id="PF00589">
    <property type="entry name" value="Phage_integrase"/>
    <property type="match status" value="1"/>
</dbReference>
<reference evidence="3 4" key="1">
    <citation type="journal article" date="2016" name="Genome Announc.">
        <title>First Complete Genome Sequence of a Subdivision 6 Acidobacterium Strain.</title>
        <authorList>
            <person name="Huang S."/>
            <person name="Vieira S."/>
            <person name="Bunk B."/>
            <person name="Riedel T."/>
            <person name="Sproer C."/>
            <person name="Overmann J."/>
        </authorList>
    </citation>
    <scope>NUCLEOTIDE SEQUENCE [LARGE SCALE GENOMIC DNA]</scope>
    <source>
        <strain evidence="4">DSM 100886 HEG_-6_39</strain>
    </source>
</reference>